<gene>
    <name evidence="1" type="ORF">CHO01_10660</name>
    <name evidence="2" type="ORF">HNR08_002322</name>
</gene>
<name>A0A511F9K2_9CELL</name>
<dbReference type="EMBL" id="JACHDN010000001">
    <property type="protein sequence ID" value="MBB5473586.1"/>
    <property type="molecule type" value="Genomic_DNA"/>
</dbReference>
<proteinExistence type="predicted"/>
<evidence type="ECO:0000313" key="1">
    <source>
        <dbReference type="EMBL" id="GEL45950.1"/>
    </source>
</evidence>
<evidence type="ECO:0000313" key="4">
    <source>
        <dbReference type="Proteomes" id="UP000564629"/>
    </source>
</evidence>
<dbReference type="OrthoDB" id="4466823at2"/>
<reference evidence="1 3" key="1">
    <citation type="submission" date="2019-07" db="EMBL/GenBank/DDBJ databases">
        <title>Whole genome shotgun sequence of Cellulomonas hominis NBRC 16055.</title>
        <authorList>
            <person name="Hosoyama A."/>
            <person name="Uohara A."/>
            <person name="Ohji S."/>
            <person name="Ichikawa N."/>
        </authorList>
    </citation>
    <scope>NUCLEOTIDE SEQUENCE [LARGE SCALE GENOMIC DNA]</scope>
    <source>
        <strain evidence="1 3">NBRC 16055</strain>
    </source>
</reference>
<dbReference type="RefSeq" id="WP_146834692.1">
    <property type="nucleotide sequence ID" value="NZ_BJVQ01000009.1"/>
</dbReference>
<accession>A0A511F9K2</accession>
<dbReference type="EMBL" id="BJVQ01000009">
    <property type="protein sequence ID" value="GEL45950.1"/>
    <property type="molecule type" value="Genomic_DNA"/>
</dbReference>
<dbReference type="AlphaFoldDB" id="A0A511F9K2"/>
<comment type="caution">
    <text evidence="1">The sequence shown here is derived from an EMBL/GenBank/DDBJ whole genome shotgun (WGS) entry which is preliminary data.</text>
</comment>
<protein>
    <submittedName>
        <fullName evidence="1">Uncharacterized protein</fullName>
    </submittedName>
</protein>
<keyword evidence="3" id="KW-1185">Reference proteome</keyword>
<evidence type="ECO:0000313" key="3">
    <source>
        <dbReference type="Proteomes" id="UP000321723"/>
    </source>
</evidence>
<dbReference type="Proteomes" id="UP000321723">
    <property type="component" value="Unassembled WGS sequence"/>
</dbReference>
<sequence>MSINVDHAGLRAVASELQDAATDLDASCASIPASTGTGDAAPLLASILTTFSGTVAHLALEAHLIGERVQECEDAYVETDGAVSTRLSSVFEVSS</sequence>
<organism evidence="1 3">
    <name type="scientific">Cellulomonas hominis</name>
    <dbReference type="NCBI Taxonomy" id="156981"/>
    <lineage>
        <taxon>Bacteria</taxon>
        <taxon>Bacillati</taxon>
        <taxon>Actinomycetota</taxon>
        <taxon>Actinomycetes</taxon>
        <taxon>Micrococcales</taxon>
        <taxon>Cellulomonadaceae</taxon>
        <taxon>Cellulomonas</taxon>
    </lineage>
</organism>
<evidence type="ECO:0000313" key="2">
    <source>
        <dbReference type="EMBL" id="MBB5473586.1"/>
    </source>
</evidence>
<reference evidence="2 4" key="2">
    <citation type="submission" date="2020-08" db="EMBL/GenBank/DDBJ databases">
        <title>Sequencing the genomes of 1000 actinobacteria strains.</title>
        <authorList>
            <person name="Klenk H.-P."/>
        </authorList>
    </citation>
    <scope>NUCLEOTIDE SEQUENCE [LARGE SCALE GENOMIC DNA]</scope>
    <source>
        <strain evidence="2 4">DSM 9581</strain>
    </source>
</reference>
<dbReference type="Proteomes" id="UP000564629">
    <property type="component" value="Unassembled WGS sequence"/>
</dbReference>